<evidence type="ECO:0000256" key="1">
    <source>
        <dbReference type="SAM" id="MobiDB-lite"/>
    </source>
</evidence>
<dbReference type="Proteomes" id="UP001645859">
    <property type="component" value="Unassembled WGS sequence"/>
</dbReference>
<gene>
    <name evidence="3" type="ORF">D3230_13490</name>
</gene>
<accession>A0ABS1SIA3</accession>
<keyword evidence="4" id="KW-1185">Reference proteome</keyword>
<organism evidence="3 4">
    <name type="scientific">Leucobacter chromiireducens subsp. solipictus</name>
    <dbReference type="NCBI Taxonomy" id="398235"/>
    <lineage>
        <taxon>Bacteria</taxon>
        <taxon>Bacillati</taxon>
        <taxon>Actinomycetota</taxon>
        <taxon>Actinomycetes</taxon>
        <taxon>Micrococcales</taxon>
        <taxon>Microbacteriaceae</taxon>
        <taxon>Leucobacter</taxon>
    </lineage>
</organism>
<feature type="non-terminal residue" evidence="3">
    <location>
        <position position="98"/>
    </location>
</feature>
<reference evidence="3 4" key="1">
    <citation type="submission" date="2018-09" db="EMBL/GenBank/DDBJ databases">
        <title>Comparative genomics of Leucobacter spp.</title>
        <authorList>
            <person name="Reis A.C."/>
            <person name="Kolvenbach B.A."/>
            <person name="Corvini P.F.X."/>
            <person name="Nunes O.C."/>
        </authorList>
    </citation>
    <scope>NUCLEOTIDE SEQUENCE [LARGE SCALE GENOMIC DNA]</scope>
    <source>
        <strain evidence="3 4">TAN 31504</strain>
    </source>
</reference>
<feature type="region of interest" description="Disordered" evidence="1">
    <location>
        <begin position="1"/>
        <end position="20"/>
    </location>
</feature>
<keyword evidence="2" id="KW-0732">Signal</keyword>
<feature type="signal peptide" evidence="2">
    <location>
        <begin position="1"/>
        <end position="47"/>
    </location>
</feature>
<evidence type="ECO:0000313" key="4">
    <source>
        <dbReference type="Proteomes" id="UP001645859"/>
    </source>
</evidence>
<protein>
    <submittedName>
        <fullName evidence="3">Uncharacterized protein</fullName>
    </submittedName>
</protein>
<feature type="chain" id="PRO_5046424206" evidence="2">
    <location>
        <begin position="48"/>
        <end position="98"/>
    </location>
</feature>
<comment type="caution">
    <text evidence="3">The sequence shown here is derived from an EMBL/GenBank/DDBJ whole genome shotgun (WGS) entry which is preliminary data.</text>
</comment>
<name>A0ABS1SIA3_9MICO</name>
<evidence type="ECO:0000256" key="2">
    <source>
        <dbReference type="SAM" id="SignalP"/>
    </source>
</evidence>
<sequence length="98" mass="9546">MTAHTPPRSTAAPITRAARSHRSRGALLTSAAFAAALCVLPAGAAFAAAPGSEVPATARALAATPSSPAELLASTAWETTAATDQNGAPVALDDPAVA</sequence>
<evidence type="ECO:0000313" key="3">
    <source>
        <dbReference type="EMBL" id="MBL3680292.1"/>
    </source>
</evidence>
<dbReference type="EMBL" id="QYAC01000007">
    <property type="protein sequence ID" value="MBL3680292.1"/>
    <property type="molecule type" value="Genomic_DNA"/>
</dbReference>
<dbReference type="Gene3D" id="2.40.128.540">
    <property type="entry name" value="Domain of unknown function DUF4822"/>
    <property type="match status" value="1"/>
</dbReference>
<proteinExistence type="predicted"/>